<feature type="transmembrane region" description="Helical" evidence="1">
    <location>
        <begin position="149"/>
        <end position="170"/>
    </location>
</feature>
<feature type="transmembrane region" description="Helical" evidence="1">
    <location>
        <begin position="235"/>
        <end position="253"/>
    </location>
</feature>
<dbReference type="STRING" id="35756.GCA_001044155_00482"/>
<dbReference type="InterPro" id="IPR007349">
    <property type="entry name" value="DUF418"/>
</dbReference>
<feature type="domain" description="DUF418" evidence="2">
    <location>
        <begin position="232"/>
        <end position="295"/>
    </location>
</feature>
<dbReference type="PANTHER" id="PTHR30590">
    <property type="entry name" value="INNER MEMBRANE PROTEIN"/>
    <property type="match status" value="1"/>
</dbReference>
<accession>A0A376CP97</accession>
<dbReference type="InterPro" id="IPR052529">
    <property type="entry name" value="Bact_Transport_Assoc"/>
</dbReference>
<keyword evidence="5" id="KW-1185">Reference proteome</keyword>
<proteinExistence type="predicted"/>
<feature type="transmembrane region" description="Helical" evidence="1">
    <location>
        <begin position="7"/>
        <end position="24"/>
    </location>
</feature>
<keyword evidence="1" id="KW-0472">Membrane</keyword>
<feature type="transmembrane region" description="Helical" evidence="1">
    <location>
        <begin position="119"/>
        <end position="137"/>
    </location>
</feature>
<sequence>MKTRIAGLDVARAIAILGMVYNHLGPYSGPAHTVSSGYPSALFAVLAGFSLCLMTARGNAAGGEELLRGRYRLLVRGVIIAAIGIVLTMVQSFIVVVLSAIAAILLLLGPVTRWRTRDILWLLVGVAILGTAVQKAASQLGVYSEFLTGSYPVFTWLAFGLVGILGYRFLLEDERVQALTAVVGLGVGAAALSSRDPMVVHEQTGTNGTVDGEVSETFLTAWLSVEPHSGALGDLVVSALASAGVVSLCLLLCRADIVVKLLYPLRALGSMALTAYVAHCLTATLLLSGFFGLIGGVEKEPVPAQIYDIGMSEDTLGGLPWAQYQELVATSPGWQELWDAEAEAMGEADDDTVQESEVDYGPFALWITVIGLLVFASLWKLWFARGPLEAGVRSIERRLIRPTQV</sequence>
<keyword evidence="1" id="KW-1133">Transmembrane helix</keyword>
<evidence type="ECO:0000256" key="1">
    <source>
        <dbReference type="SAM" id="Phobius"/>
    </source>
</evidence>
<feature type="transmembrane region" description="Helical" evidence="1">
    <location>
        <begin position="363"/>
        <end position="383"/>
    </location>
</feature>
<reference evidence="4 5" key="1">
    <citation type="submission" date="2018-06" db="EMBL/GenBank/DDBJ databases">
        <authorList>
            <consortium name="Pathogen Informatics"/>
            <person name="Doyle S."/>
        </authorList>
    </citation>
    <scope>NUCLEOTIDE SEQUENCE [LARGE SCALE GENOMIC DNA]</scope>
    <source>
        <strain evidence="4 5">NCTC11862</strain>
    </source>
</reference>
<feature type="transmembrane region" description="Helical" evidence="1">
    <location>
        <begin position="36"/>
        <end position="56"/>
    </location>
</feature>
<feature type="domain" description="Heparan-alpha-glucosaminide N-acetyltransferase catalytic" evidence="3">
    <location>
        <begin position="4"/>
        <end position="173"/>
    </location>
</feature>
<dbReference type="InterPro" id="IPR012429">
    <property type="entry name" value="HGSNAT_cat"/>
</dbReference>
<dbReference type="PANTHER" id="PTHR30590:SF2">
    <property type="entry name" value="INNER MEMBRANE PROTEIN"/>
    <property type="match status" value="1"/>
</dbReference>
<name>A0A376CP97_9CORY</name>
<dbReference type="RefSeq" id="WP_018581780.1">
    <property type="nucleotide sequence ID" value="NZ_LDYD01000003.1"/>
</dbReference>
<dbReference type="Pfam" id="PF07786">
    <property type="entry name" value="HGSNAT_cat"/>
    <property type="match status" value="1"/>
</dbReference>
<evidence type="ECO:0000259" key="2">
    <source>
        <dbReference type="Pfam" id="PF04235"/>
    </source>
</evidence>
<dbReference type="EMBL" id="UFXQ01000001">
    <property type="protein sequence ID" value="STC70311.1"/>
    <property type="molecule type" value="Genomic_DNA"/>
</dbReference>
<dbReference type="OrthoDB" id="4966979at2"/>
<evidence type="ECO:0000313" key="4">
    <source>
        <dbReference type="EMBL" id="STC70311.1"/>
    </source>
</evidence>
<feature type="transmembrane region" description="Helical" evidence="1">
    <location>
        <begin position="77"/>
        <end position="107"/>
    </location>
</feature>
<protein>
    <submittedName>
        <fullName evidence="4">Membrane protein</fullName>
    </submittedName>
</protein>
<dbReference type="Pfam" id="PF04235">
    <property type="entry name" value="DUF418"/>
    <property type="match status" value="1"/>
</dbReference>
<organism evidence="4 5">
    <name type="scientific">Corynebacterium pilosum</name>
    <dbReference type="NCBI Taxonomy" id="35756"/>
    <lineage>
        <taxon>Bacteria</taxon>
        <taxon>Bacillati</taxon>
        <taxon>Actinomycetota</taxon>
        <taxon>Actinomycetes</taxon>
        <taxon>Mycobacteriales</taxon>
        <taxon>Corynebacteriaceae</taxon>
        <taxon>Corynebacterium</taxon>
    </lineage>
</organism>
<dbReference type="Proteomes" id="UP000254467">
    <property type="component" value="Unassembled WGS sequence"/>
</dbReference>
<evidence type="ECO:0000259" key="3">
    <source>
        <dbReference type="Pfam" id="PF07786"/>
    </source>
</evidence>
<keyword evidence="1" id="KW-0812">Transmembrane</keyword>
<evidence type="ECO:0000313" key="5">
    <source>
        <dbReference type="Proteomes" id="UP000254467"/>
    </source>
</evidence>
<dbReference type="AlphaFoldDB" id="A0A376CP97"/>
<feature type="transmembrane region" description="Helical" evidence="1">
    <location>
        <begin position="273"/>
        <end position="294"/>
    </location>
</feature>
<gene>
    <name evidence="4" type="ORF">NCTC11862_02124</name>
</gene>